<proteinExistence type="predicted"/>
<evidence type="ECO:0000313" key="2">
    <source>
        <dbReference type="Proteomes" id="UP001189624"/>
    </source>
</evidence>
<reference evidence="1" key="1">
    <citation type="submission" date="2023-10" db="EMBL/GenBank/DDBJ databases">
        <authorList>
            <person name="Domelevo Entfellner J.-B."/>
        </authorList>
    </citation>
    <scope>NUCLEOTIDE SEQUENCE</scope>
</reference>
<dbReference type="Gramene" id="rna-AYBTSS11_LOCUS29776">
    <property type="protein sequence ID" value="CAJ1977609.1"/>
    <property type="gene ID" value="gene-AYBTSS11_LOCUS29776"/>
</dbReference>
<organism evidence="1 2">
    <name type="scientific">Sphenostylis stenocarpa</name>
    <dbReference type="NCBI Taxonomy" id="92480"/>
    <lineage>
        <taxon>Eukaryota</taxon>
        <taxon>Viridiplantae</taxon>
        <taxon>Streptophyta</taxon>
        <taxon>Embryophyta</taxon>
        <taxon>Tracheophyta</taxon>
        <taxon>Spermatophyta</taxon>
        <taxon>Magnoliopsida</taxon>
        <taxon>eudicotyledons</taxon>
        <taxon>Gunneridae</taxon>
        <taxon>Pentapetalae</taxon>
        <taxon>rosids</taxon>
        <taxon>fabids</taxon>
        <taxon>Fabales</taxon>
        <taxon>Fabaceae</taxon>
        <taxon>Papilionoideae</taxon>
        <taxon>50 kb inversion clade</taxon>
        <taxon>NPAAA clade</taxon>
        <taxon>indigoferoid/millettioid clade</taxon>
        <taxon>Phaseoleae</taxon>
        <taxon>Sphenostylis</taxon>
    </lineage>
</organism>
<gene>
    <name evidence="1" type="ORF">AYBTSS11_LOCUS29776</name>
</gene>
<evidence type="ECO:0000313" key="1">
    <source>
        <dbReference type="EMBL" id="CAJ1977609.1"/>
    </source>
</evidence>
<protein>
    <submittedName>
        <fullName evidence="1">Uncharacterized protein</fullName>
    </submittedName>
</protein>
<dbReference type="EMBL" id="OY731407">
    <property type="protein sequence ID" value="CAJ1977609.1"/>
    <property type="molecule type" value="Genomic_DNA"/>
</dbReference>
<dbReference type="Proteomes" id="UP001189624">
    <property type="component" value="Chromosome 10"/>
</dbReference>
<accession>A0AA86W3H9</accession>
<keyword evidence="2" id="KW-1185">Reference proteome</keyword>
<dbReference type="AlphaFoldDB" id="A0AA86W3H9"/>
<sequence length="108" mass="12280">MELTSFLSFEAVSNASLIPFSCNQLCCRCSFPLRRRDYGFCWTSRSKPFVRIKLCTEKKGLSPNGYGGTESGETKPDFVEVIGIGSRKDAVFDFCLSAPFRWPSLRFW</sequence>
<name>A0AA86W3H9_9FABA</name>